<organism evidence="4 5">
    <name type="scientific">Latimeria chalumnae</name>
    <name type="common">Coelacanth</name>
    <dbReference type="NCBI Taxonomy" id="7897"/>
    <lineage>
        <taxon>Eukaryota</taxon>
        <taxon>Metazoa</taxon>
        <taxon>Chordata</taxon>
        <taxon>Craniata</taxon>
        <taxon>Vertebrata</taxon>
        <taxon>Euteleostomi</taxon>
        <taxon>Coelacanthiformes</taxon>
        <taxon>Coelacanthidae</taxon>
        <taxon>Latimeria</taxon>
    </lineage>
</organism>
<dbReference type="Pfam" id="PF17921">
    <property type="entry name" value="Integrase_H2C2"/>
    <property type="match status" value="1"/>
</dbReference>
<dbReference type="PANTHER" id="PTHR37984">
    <property type="entry name" value="PROTEIN CBG26694"/>
    <property type="match status" value="1"/>
</dbReference>
<dbReference type="GO" id="GO:0003676">
    <property type="term" value="F:nucleic acid binding"/>
    <property type="evidence" value="ECO:0007669"/>
    <property type="project" value="InterPro"/>
</dbReference>
<name>H3BG27_LATCH</name>
<dbReference type="PROSITE" id="PS50994">
    <property type="entry name" value="INTEGRASE"/>
    <property type="match status" value="1"/>
</dbReference>
<dbReference type="AlphaFoldDB" id="H3BG27"/>
<dbReference type="InterPro" id="IPR036397">
    <property type="entry name" value="RNaseH_sf"/>
</dbReference>
<dbReference type="GO" id="GO:0003824">
    <property type="term" value="F:catalytic activity"/>
    <property type="evidence" value="ECO:0007669"/>
    <property type="project" value="UniProtKB-KW"/>
</dbReference>
<dbReference type="SUPFAM" id="SSF53098">
    <property type="entry name" value="Ribonuclease H-like"/>
    <property type="match status" value="1"/>
</dbReference>
<dbReference type="InParanoid" id="H3BG27"/>
<dbReference type="PANTHER" id="PTHR37984:SF5">
    <property type="entry name" value="PROTEIN NYNRIN-LIKE"/>
    <property type="match status" value="1"/>
</dbReference>
<sequence length="864" mass="99644">MPESFDFSRPVDWPDWKQRFSRYKIATKLDKESREVQLCSLIYALGKEAKQIFRSFSFEEEAHKNDYKIVMEKLDEHFVPKRNVIHERARFHLRIQKQGETIEAFTRNLYELAESCEFGNTKNEQIRDRLVIGILDKELSQKLQLEPELTLEKAIQTACHSELVKGQEVRELMSTDTILNSPGAKTRFKETEYQFNLYTSVLQTIEMTGLRLNKDKCLLCQKQLHYLGHCIDQHGTSADPEKVRAISEMVSPTSVSELRRILGMVHYLGRYLPNLSEITHPLNELLKSNIAWYWGSSQEQAFNKVKDLGAEALVLAFYDPRKPTVVSADANSYGLGVLLQDHSGQLKPVAYCSRTLMDAETRYAQIEKECLASMWACKKFEKYLYGLDSFKLMTDHKPLIPLINSRDLDCVPIRCQQLLMRMMQYNPQAEYVPGKALVVADTLSRHPLTAIKPEVLEMVEEIEAYEDASFSSKPMSDLKIPQVKQVTNADAELKMVMCFVQNGWLKYVKNVPNTIKKYFSERSSLIVFKGLLLHGNRIVIPTLLRPDVMERPHDSHQGITCHKHAKMPVWWPGIGKNILETIAACEFCQENKPTQRKEPLMTTPLPDKQHYLIMIDYFSRYLEIAHLPDTTSQATINRLKNVFARWGCPDELVTDNGPQFVGKAFKEFEHQYNFNHITSPHYPQVNGEAERAMQTAKRILKQKDPFYRATLLNATKSSPAQLIMGRQLRTPIPTLEKTLAPKWPDLKCVRQAARKAKAAYKFNFDKKNSTQQLPVLYPGDKVTVKLDDEQGWMTPATVQESHQTPRSYLIKTQDGMLRRNRRHLKFVTGQSNQGTDTLDNPSTPAETESVKLKKKKIYIYIYIY</sequence>
<feature type="domain" description="Integrase catalytic" evidence="3">
    <location>
        <begin position="589"/>
        <end position="700"/>
    </location>
</feature>
<dbReference type="InterPro" id="IPR043128">
    <property type="entry name" value="Rev_trsase/Diguanyl_cyclase"/>
</dbReference>
<dbReference type="GO" id="GO:0015074">
    <property type="term" value="P:DNA integration"/>
    <property type="evidence" value="ECO:0007669"/>
    <property type="project" value="InterPro"/>
</dbReference>
<dbReference type="Proteomes" id="UP000008672">
    <property type="component" value="Unassembled WGS sequence"/>
</dbReference>
<evidence type="ECO:0000313" key="5">
    <source>
        <dbReference type="Proteomes" id="UP000008672"/>
    </source>
</evidence>
<dbReference type="InterPro" id="IPR012337">
    <property type="entry name" value="RNaseH-like_sf"/>
</dbReference>
<protein>
    <recommendedName>
        <fullName evidence="2">Gypsy retrotransposon integrase-like protein 1</fullName>
    </recommendedName>
</protein>
<dbReference type="CDD" id="cd09274">
    <property type="entry name" value="RNase_HI_RT_Ty3"/>
    <property type="match status" value="1"/>
</dbReference>
<evidence type="ECO:0000313" key="4">
    <source>
        <dbReference type="Ensembl" id="ENSLACP00000020848.1"/>
    </source>
</evidence>
<dbReference type="Gene3D" id="3.30.420.10">
    <property type="entry name" value="Ribonuclease H-like superfamily/Ribonuclease H"/>
    <property type="match status" value="1"/>
</dbReference>
<dbReference type="Pfam" id="PF17919">
    <property type="entry name" value="RT_RNaseH_2"/>
    <property type="match status" value="1"/>
</dbReference>
<reference evidence="5" key="1">
    <citation type="submission" date="2011-08" db="EMBL/GenBank/DDBJ databases">
        <title>The draft genome of Latimeria chalumnae.</title>
        <authorList>
            <person name="Di Palma F."/>
            <person name="Alfoldi J."/>
            <person name="Johnson J."/>
            <person name="Berlin A."/>
            <person name="Gnerre S."/>
            <person name="Jaffe D."/>
            <person name="MacCallum I."/>
            <person name="Young S."/>
            <person name="Walker B.J."/>
            <person name="Lander E."/>
            <person name="Lindblad-Toh K."/>
        </authorList>
    </citation>
    <scope>NUCLEOTIDE SEQUENCE [LARGE SCALE GENOMIC DNA]</scope>
    <source>
        <strain evidence="5">Wild caught</strain>
    </source>
</reference>
<dbReference type="Gene3D" id="1.10.340.70">
    <property type="match status" value="1"/>
</dbReference>
<reference evidence="4" key="3">
    <citation type="submission" date="2025-09" db="UniProtKB">
        <authorList>
            <consortium name="Ensembl"/>
        </authorList>
    </citation>
    <scope>IDENTIFICATION</scope>
</reference>
<dbReference type="eggNOG" id="KOG0017">
    <property type="taxonomic scope" value="Eukaryota"/>
</dbReference>
<evidence type="ECO:0000256" key="2">
    <source>
        <dbReference type="ARBA" id="ARBA00039658"/>
    </source>
</evidence>
<dbReference type="InterPro" id="IPR041588">
    <property type="entry name" value="Integrase_H2C2"/>
</dbReference>
<dbReference type="InterPro" id="IPR050951">
    <property type="entry name" value="Retrovirus_Pol_polyprotein"/>
</dbReference>
<dbReference type="EMBL" id="AFYH01019853">
    <property type="status" value="NOT_ANNOTATED_CDS"/>
    <property type="molecule type" value="Genomic_DNA"/>
</dbReference>
<dbReference type="OMA" id="TIAACEF"/>
<dbReference type="SUPFAM" id="SSF56672">
    <property type="entry name" value="DNA/RNA polymerases"/>
    <property type="match status" value="1"/>
</dbReference>
<accession>H3BG27</accession>
<dbReference type="STRING" id="7897.ENSLACP00000020848"/>
<reference evidence="4" key="2">
    <citation type="submission" date="2025-08" db="UniProtKB">
        <authorList>
            <consortium name="Ensembl"/>
        </authorList>
    </citation>
    <scope>IDENTIFICATION</scope>
</reference>
<dbReference type="GeneTree" id="ENSGT00490000044642"/>
<dbReference type="InterPro" id="IPR001584">
    <property type="entry name" value="Integrase_cat-core"/>
</dbReference>
<keyword evidence="1" id="KW-0511">Multifunctional enzyme</keyword>
<proteinExistence type="predicted"/>
<dbReference type="Ensembl" id="ENSLACT00000020988.1">
    <property type="protein sequence ID" value="ENSLACP00000020848.1"/>
    <property type="gene ID" value="ENSLACG00000018317.1"/>
</dbReference>
<dbReference type="Gene3D" id="3.30.70.270">
    <property type="match status" value="2"/>
</dbReference>
<dbReference type="Pfam" id="PF00665">
    <property type="entry name" value="rve"/>
    <property type="match status" value="1"/>
</dbReference>
<dbReference type="InterPro" id="IPR043502">
    <property type="entry name" value="DNA/RNA_pol_sf"/>
</dbReference>
<dbReference type="InterPro" id="IPR041577">
    <property type="entry name" value="RT_RNaseH_2"/>
</dbReference>
<keyword evidence="5" id="KW-1185">Reference proteome</keyword>
<evidence type="ECO:0000259" key="3">
    <source>
        <dbReference type="PROSITE" id="PS50994"/>
    </source>
</evidence>
<evidence type="ECO:0000256" key="1">
    <source>
        <dbReference type="ARBA" id="ARBA00023268"/>
    </source>
</evidence>
<dbReference type="HOGENOM" id="CLU_000384_9_10_1"/>